<protein>
    <submittedName>
        <fullName evidence="2">Uncharacterized protein</fullName>
    </submittedName>
</protein>
<proteinExistence type="predicted"/>
<feature type="transmembrane region" description="Helical" evidence="1">
    <location>
        <begin position="12"/>
        <end position="30"/>
    </location>
</feature>
<dbReference type="RefSeq" id="WP_408182138.1">
    <property type="nucleotide sequence ID" value="NZ_JAQQEZ010000061.1"/>
</dbReference>
<keyword evidence="3" id="KW-1185">Reference proteome</keyword>
<keyword evidence="1" id="KW-0472">Membrane</keyword>
<accession>A0ABW9B3L4</accession>
<keyword evidence="1" id="KW-0812">Transmembrane</keyword>
<evidence type="ECO:0000313" key="2">
    <source>
        <dbReference type="EMBL" id="MFM0007485.1"/>
    </source>
</evidence>
<evidence type="ECO:0000313" key="3">
    <source>
        <dbReference type="Proteomes" id="UP001629230"/>
    </source>
</evidence>
<reference evidence="2 3" key="1">
    <citation type="journal article" date="2024" name="Chem. Sci.">
        <title>Discovery of megapolipeptins by genome mining of a Burkholderiales bacteria collection.</title>
        <authorList>
            <person name="Paulo B.S."/>
            <person name="Recchia M.J.J."/>
            <person name="Lee S."/>
            <person name="Fergusson C.H."/>
            <person name="Romanowski S.B."/>
            <person name="Hernandez A."/>
            <person name="Krull N."/>
            <person name="Liu D.Y."/>
            <person name="Cavanagh H."/>
            <person name="Bos A."/>
            <person name="Gray C.A."/>
            <person name="Murphy B.T."/>
            <person name="Linington R.G."/>
            <person name="Eustaquio A.S."/>
        </authorList>
    </citation>
    <scope>NUCLEOTIDE SEQUENCE [LARGE SCALE GENOMIC DNA]</scope>
    <source>
        <strain evidence="2 3">RL17-350-BIC-A</strain>
    </source>
</reference>
<gene>
    <name evidence="2" type="ORF">PQR57_41885</name>
</gene>
<keyword evidence="1" id="KW-1133">Transmembrane helix</keyword>
<name>A0ABW9B3L4_9BURK</name>
<evidence type="ECO:0000256" key="1">
    <source>
        <dbReference type="SAM" id="Phobius"/>
    </source>
</evidence>
<organism evidence="2 3">
    <name type="scientific">Paraburkholderia dipogonis</name>
    <dbReference type="NCBI Taxonomy" id="1211383"/>
    <lineage>
        <taxon>Bacteria</taxon>
        <taxon>Pseudomonadati</taxon>
        <taxon>Pseudomonadota</taxon>
        <taxon>Betaproteobacteria</taxon>
        <taxon>Burkholderiales</taxon>
        <taxon>Burkholderiaceae</taxon>
        <taxon>Paraburkholderia</taxon>
    </lineage>
</organism>
<comment type="caution">
    <text evidence="2">The sequence shown here is derived from an EMBL/GenBank/DDBJ whole genome shotgun (WGS) entry which is preliminary data.</text>
</comment>
<sequence>MMFAPTDFFVGLMDFFSILLPSALLTWLLMDEVGPVMLGDRYNKLAGAQAWTALLSR</sequence>
<dbReference type="EMBL" id="JAQQEZ010000061">
    <property type="protein sequence ID" value="MFM0007485.1"/>
    <property type="molecule type" value="Genomic_DNA"/>
</dbReference>
<dbReference type="Proteomes" id="UP001629230">
    <property type="component" value="Unassembled WGS sequence"/>
</dbReference>